<dbReference type="RefSeq" id="XP_002491284.1">
    <property type="nucleotide sequence ID" value="XM_002491239.1"/>
</dbReference>
<evidence type="ECO:0000313" key="3">
    <source>
        <dbReference type="Proteomes" id="UP000000314"/>
    </source>
</evidence>
<dbReference type="KEGG" id="ppa:PAS_chr2-1_0382"/>
<gene>
    <name evidence="2" type="ordered locus">PAS_chr2-1_0382</name>
</gene>
<organism evidence="2 3">
    <name type="scientific">Komagataella phaffii (strain GS115 / ATCC 20864)</name>
    <name type="common">Yeast</name>
    <name type="synonym">Pichia pastoris</name>
    <dbReference type="NCBI Taxonomy" id="644223"/>
    <lineage>
        <taxon>Eukaryota</taxon>
        <taxon>Fungi</taxon>
        <taxon>Dikarya</taxon>
        <taxon>Ascomycota</taxon>
        <taxon>Saccharomycotina</taxon>
        <taxon>Pichiomycetes</taxon>
        <taxon>Pichiales</taxon>
        <taxon>Pichiaceae</taxon>
        <taxon>Komagataella</taxon>
    </lineage>
</organism>
<keyword evidence="3" id="KW-1185">Reference proteome</keyword>
<dbReference type="Proteomes" id="UP000000314">
    <property type="component" value="Chromosome 2"/>
</dbReference>
<dbReference type="AlphaFoldDB" id="C4R0I0"/>
<feature type="region of interest" description="Disordered" evidence="1">
    <location>
        <begin position="176"/>
        <end position="200"/>
    </location>
</feature>
<dbReference type="GeneID" id="8199070"/>
<dbReference type="InParanoid" id="C4R0I0"/>
<proteinExistence type="predicted"/>
<dbReference type="HOGENOM" id="CLU_1283683_0_0_1"/>
<evidence type="ECO:0000256" key="1">
    <source>
        <dbReference type="SAM" id="MobiDB-lite"/>
    </source>
</evidence>
<evidence type="ECO:0000313" key="2">
    <source>
        <dbReference type="EMBL" id="CAY69004.1"/>
    </source>
</evidence>
<feature type="region of interest" description="Disordered" evidence="1">
    <location>
        <begin position="129"/>
        <end position="153"/>
    </location>
</feature>
<accession>C4R0I0</accession>
<protein>
    <submittedName>
        <fullName evidence="2">Uncharacterized protein</fullName>
    </submittedName>
</protein>
<dbReference type="OrthoDB" id="10359340at2759"/>
<reference evidence="2 3" key="1">
    <citation type="journal article" date="2009" name="Nat. Biotechnol.">
        <title>Genome sequence of the recombinant protein production host Pichia pastoris.</title>
        <authorList>
            <person name="De Schutter K."/>
            <person name="Lin Y.C."/>
            <person name="Tiels P."/>
            <person name="Van Hecke A."/>
            <person name="Glinka S."/>
            <person name="Weber-Lehmann J."/>
            <person name="Rouze P."/>
            <person name="Van de Peer Y."/>
            <person name="Callewaert N."/>
        </authorList>
    </citation>
    <scope>NUCLEOTIDE SEQUENCE [LARGE SCALE GENOMIC DNA]</scope>
    <source>
        <strain evidence="3">GS115 / ATCC 20864</strain>
    </source>
</reference>
<dbReference type="EMBL" id="FN392320">
    <property type="protein sequence ID" value="CAY69004.1"/>
    <property type="molecule type" value="Genomic_DNA"/>
</dbReference>
<sequence>MRGPSLSLFVPTKKFKGKDMTSEDRPTESLQFIEMLKSNDRKVNDEKLARFGLPPKEKLFKYEIVPQHEAETIFASKTKLMPLNILFEGNESLSPEATSPFYAESDPLTSYCSEGQNLPCKVRPCKTPFPSSPLPLSSSPSQQHNSDLISELEFSSEPQSQFSELIHSETIYTAETTFDSKPNLNESTDPLDSSQEHLISTDTVISSESIIPHSL</sequence>
<name>C4R0I0_KOMPG</name>